<dbReference type="NCBIfam" id="TIGR01451">
    <property type="entry name" value="B_ant_repeat"/>
    <property type="match status" value="3"/>
</dbReference>
<sequence>MRLPFSSFLRWLLLLCFSLGMAAGQALQYGIISDNFQGQTSVVYALTTPNYLNYPDVPTTSTPSGLPLLKTFSATASNRNATETVTTGLNFTYQSSGGYPYGLCDSTTTAGKAAASCASGKSWQGRVMYALLKFPVSGTYYFTLAHDDGVEVDLSGQLTATDPRTATYGTVLGGVTSWTASDTTYETLNTTPFVVSASACYLMRVYWNNQGGINHLRLRYGTQSNLSDQALVPTTQFLLPGVAANWNSCTNPTLTVSKSSVGGVGSFTFTGTNGYSGETITTTAVSTPVSGSTFSLTNQYAATSITETGPSTYGLTSAACTDANAAASGNPTTIPSTVSGKTVTIASTYIIPQAQLQCSLTNTKLGTLSLSKSSNGPWLAGQTGAAYTLTVSNNTATGGGSIAAPITVKDVLPSGITVPNGAVTLSGTNAANWTCTAASNVLTCTSSIALAASNTSVFSFGVTVGASAASTVTNYASIASGTGVNPPTPDPTCTTAGICASIDTTVLSKPTIAKAFSPTSIVSGGNSTITFTLTNSNATPLTNLNFTDTLTNMKVNSTAIGGTCSDYGIISPATLALNAASLNLTVATLPGNTSCTITVVVTSSKTGTLPNTTSGITTDQTPVGTVSNTASLTVTASTSADLSITKTGPSTAISGTSISYTLTLSSAGPAPANNATFSDPNTANLTGITAVCQSPSAGVSGCSATVAASGNVSGSVTAFPSGGSVQVLITGTIPAGATADLKNTATITAPSGITDPSTGNNTSATVITTLTKQADLSITKTDGLSNVSTGQTVTYTIVVANAGPSSTTGSFKDITFSGVTLSGFTCTATTGTANCPASAPTTPIGGGYTYSLLNLPTSSSITFQITGTVTATGGTVTNAASITTQSGVPNAAGVLNATSTATDTDTILADLSLTKTGAAASQPGNLVTYTLSVSNAGPSTATSITLTDSLPAGTTFSAGDQASGFSGVYNGSTSPKTVTWTLSDMTAAATPQSVTLALRMPSASAVRGDVTTTPATAGIISVTNSATVSSPSDTVTANNTGAATTNLVLVELLKRVRNVTADNRDNGGTPRFGTSGQGLPGEVLEYCLTFRNLGGVDISGFGMNDNVPSNVNAKTNAYGGTDLGISVLRGGSGTAGSATVSGGGPAVLLTSSADTDSGTLTTTGGSFGRGLLTASLTSPLTVAESGLTCFQAVIR</sequence>
<comment type="caution">
    <text evidence="3">The sequence shown here is derived from an EMBL/GenBank/DDBJ whole genome shotgun (WGS) entry which is preliminary data.</text>
</comment>
<name>A0A918CA08_9DEIO</name>
<dbReference type="InterPro" id="IPR057693">
    <property type="entry name" value="DUF7933"/>
</dbReference>
<dbReference type="PANTHER" id="PTHR34819:SF5">
    <property type="entry name" value="CONSERVED REPEAT DOMAIN PROTEIN"/>
    <property type="match status" value="1"/>
</dbReference>
<accession>A0A918CA08</accession>
<feature type="signal peptide" evidence="1">
    <location>
        <begin position="1"/>
        <end position="22"/>
    </location>
</feature>
<dbReference type="InterPro" id="IPR055371">
    <property type="entry name" value="SpaA_PFL_dom_4"/>
</dbReference>
<evidence type="ECO:0000259" key="2">
    <source>
        <dbReference type="PROSITE" id="PS51820"/>
    </source>
</evidence>
<dbReference type="InterPro" id="IPR047589">
    <property type="entry name" value="DUF11_rpt"/>
</dbReference>
<dbReference type="Pfam" id="PF01345">
    <property type="entry name" value="DUF11"/>
    <property type="match status" value="3"/>
</dbReference>
<protein>
    <recommendedName>
        <fullName evidence="2">PA14 domain-containing protein</fullName>
    </recommendedName>
</protein>
<dbReference type="EMBL" id="BMQL01000017">
    <property type="protein sequence ID" value="GGR14480.1"/>
    <property type="molecule type" value="Genomic_DNA"/>
</dbReference>
<reference evidence="3" key="2">
    <citation type="submission" date="2020-09" db="EMBL/GenBank/DDBJ databases">
        <authorList>
            <person name="Sun Q."/>
            <person name="Ohkuma M."/>
        </authorList>
    </citation>
    <scope>NUCLEOTIDE SEQUENCE</scope>
    <source>
        <strain evidence="3">JCM 31311</strain>
    </source>
</reference>
<keyword evidence="4" id="KW-1185">Reference proteome</keyword>
<keyword evidence="1" id="KW-0732">Signal</keyword>
<dbReference type="PROSITE" id="PS51820">
    <property type="entry name" value="PA14"/>
    <property type="match status" value="1"/>
</dbReference>
<evidence type="ECO:0000313" key="3">
    <source>
        <dbReference type="EMBL" id="GGR14480.1"/>
    </source>
</evidence>
<evidence type="ECO:0000256" key="1">
    <source>
        <dbReference type="SAM" id="SignalP"/>
    </source>
</evidence>
<gene>
    <name evidence="3" type="ORF">GCM10008957_29100</name>
</gene>
<dbReference type="PANTHER" id="PTHR34819">
    <property type="entry name" value="LARGE CYSTEINE-RICH PERIPLASMIC PROTEIN OMCB"/>
    <property type="match status" value="1"/>
</dbReference>
<dbReference type="InterPro" id="IPR001434">
    <property type="entry name" value="OmcB-like_DUF11"/>
</dbReference>
<dbReference type="InterPro" id="IPR051172">
    <property type="entry name" value="Chlamydia_OmcB"/>
</dbReference>
<dbReference type="Pfam" id="PF25564">
    <property type="entry name" value="DUF7933"/>
    <property type="match status" value="1"/>
</dbReference>
<proteinExistence type="predicted"/>
<dbReference type="InterPro" id="IPR037524">
    <property type="entry name" value="PA14/GLEYA"/>
</dbReference>
<reference evidence="3" key="1">
    <citation type="journal article" date="2014" name="Int. J. Syst. Evol. Microbiol.">
        <title>Complete genome sequence of Corynebacterium casei LMG S-19264T (=DSM 44701T), isolated from a smear-ripened cheese.</title>
        <authorList>
            <consortium name="US DOE Joint Genome Institute (JGI-PGF)"/>
            <person name="Walter F."/>
            <person name="Albersmeier A."/>
            <person name="Kalinowski J."/>
            <person name="Ruckert C."/>
        </authorList>
    </citation>
    <scope>NUCLEOTIDE SEQUENCE</scope>
    <source>
        <strain evidence="3">JCM 31311</strain>
    </source>
</reference>
<organism evidence="3 4">
    <name type="scientific">Deinococcus ruber</name>
    <dbReference type="NCBI Taxonomy" id="1848197"/>
    <lineage>
        <taxon>Bacteria</taxon>
        <taxon>Thermotogati</taxon>
        <taxon>Deinococcota</taxon>
        <taxon>Deinococci</taxon>
        <taxon>Deinococcales</taxon>
        <taxon>Deinococcaceae</taxon>
        <taxon>Deinococcus</taxon>
    </lineage>
</organism>
<dbReference type="AlphaFoldDB" id="A0A918CA08"/>
<dbReference type="Pfam" id="PF24514">
    <property type="entry name" value="SpaA_4"/>
    <property type="match status" value="1"/>
</dbReference>
<feature type="domain" description="PA14" evidence="2">
    <location>
        <begin position="76"/>
        <end position="236"/>
    </location>
</feature>
<dbReference type="Proteomes" id="UP000603865">
    <property type="component" value="Unassembled WGS sequence"/>
</dbReference>
<feature type="chain" id="PRO_5036862149" description="PA14 domain-containing protein" evidence="1">
    <location>
        <begin position="23"/>
        <end position="1195"/>
    </location>
</feature>
<dbReference type="RefSeq" id="WP_189091246.1">
    <property type="nucleotide sequence ID" value="NZ_BMQL01000017.1"/>
</dbReference>
<evidence type="ECO:0000313" key="4">
    <source>
        <dbReference type="Proteomes" id="UP000603865"/>
    </source>
</evidence>